<proteinExistence type="predicted"/>
<comment type="caution">
    <text evidence="1">The sequence shown here is derived from an EMBL/GenBank/DDBJ whole genome shotgun (WGS) entry which is preliminary data.</text>
</comment>
<dbReference type="GO" id="GO:0016301">
    <property type="term" value="F:kinase activity"/>
    <property type="evidence" value="ECO:0007669"/>
    <property type="project" value="UniProtKB-KW"/>
</dbReference>
<dbReference type="SUPFAM" id="SSF52540">
    <property type="entry name" value="P-loop containing nucleoside triphosphate hydrolases"/>
    <property type="match status" value="1"/>
</dbReference>
<gene>
    <name evidence="1" type="ORF">ETD85_52845</name>
</gene>
<dbReference type="AlphaFoldDB" id="A0A5S4FHV1"/>
<dbReference type="PANTHER" id="PTHR37816">
    <property type="entry name" value="YALI0E33011P"/>
    <property type="match status" value="1"/>
</dbReference>
<dbReference type="Proteomes" id="UP000306628">
    <property type="component" value="Unassembled WGS sequence"/>
</dbReference>
<keyword evidence="1" id="KW-0418">Kinase</keyword>
<organism evidence="1 2">
    <name type="scientific">Nonomuraea zeae</name>
    <dbReference type="NCBI Taxonomy" id="1642303"/>
    <lineage>
        <taxon>Bacteria</taxon>
        <taxon>Bacillati</taxon>
        <taxon>Actinomycetota</taxon>
        <taxon>Actinomycetes</taxon>
        <taxon>Streptosporangiales</taxon>
        <taxon>Streptosporangiaceae</taxon>
        <taxon>Nonomuraea</taxon>
    </lineage>
</organism>
<dbReference type="Gene3D" id="3.40.50.300">
    <property type="entry name" value="P-loop containing nucleotide triphosphate hydrolases"/>
    <property type="match status" value="1"/>
</dbReference>
<dbReference type="InterPro" id="IPR027417">
    <property type="entry name" value="P-loop_NTPase"/>
</dbReference>
<dbReference type="OrthoDB" id="3199600at2"/>
<keyword evidence="1" id="KW-0808">Transferase</keyword>
<keyword evidence="2" id="KW-1185">Reference proteome</keyword>
<dbReference type="RefSeq" id="WP_138697421.1">
    <property type="nucleotide sequence ID" value="NZ_JBHSAZ010000028.1"/>
</dbReference>
<accession>A0A5S4FHV1</accession>
<protein>
    <submittedName>
        <fullName evidence="1">Adenylate kinase</fullName>
    </submittedName>
</protein>
<reference evidence="1 2" key="1">
    <citation type="submission" date="2019-05" db="EMBL/GenBank/DDBJ databases">
        <title>Draft genome sequence of Nonomuraea zeae DSM 100528.</title>
        <authorList>
            <person name="Saricaoglu S."/>
            <person name="Isik K."/>
        </authorList>
    </citation>
    <scope>NUCLEOTIDE SEQUENCE [LARGE SCALE GENOMIC DNA]</scope>
    <source>
        <strain evidence="1 2">DSM 100528</strain>
    </source>
</reference>
<sequence>MRRILVAGITGAGKSTMARALSTRLAVPYHEMDALHFTGPGWAVDGEFAARVEGIASAPAWIFDSYGYPEVRDLLWERADTVVWLDYGRRIVMPRVLRRSLRRTLTRERIFGGNRETLANWFRRDHPVWWAWAQHGARRTDIHRRAHDPRFALIRVIRFAAPQEAARWLRTVGPETVTDE</sequence>
<name>A0A5S4FHV1_9ACTN</name>
<evidence type="ECO:0000313" key="1">
    <source>
        <dbReference type="EMBL" id="TMR19390.1"/>
    </source>
</evidence>
<dbReference type="EMBL" id="VCKX01000328">
    <property type="protein sequence ID" value="TMR19390.1"/>
    <property type="molecule type" value="Genomic_DNA"/>
</dbReference>
<evidence type="ECO:0000313" key="2">
    <source>
        <dbReference type="Proteomes" id="UP000306628"/>
    </source>
</evidence>
<dbReference type="InterPro" id="IPR052922">
    <property type="entry name" value="Cytidylate_Kinase-2"/>
</dbReference>
<dbReference type="PANTHER" id="PTHR37816:SF1">
    <property type="entry name" value="TOXIN"/>
    <property type="match status" value="1"/>
</dbReference>